<protein>
    <submittedName>
        <fullName evidence="1">Uncharacterized protein</fullName>
    </submittedName>
</protein>
<accession>I0HC61</accession>
<gene>
    <name evidence="1" type="ordered locus">AMIS_53780</name>
</gene>
<dbReference type="Proteomes" id="UP000007882">
    <property type="component" value="Chromosome"/>
</dbReference>
<proteinExistence type="predicted"/>
<dbReference type="KEGG" id="ams:AMIS_53780"/>
<dbReference type="AlphaFoldDB" id="I0HC61"/>
<dbReference type="STRING" id="512565.AMIS_53780"/>
<evidence type="ECO:0000313" key="2">
    <source>
        <dbReference type="Proteomes" id="UP000007882"/>
    </source>
</evidence>
<sequence length="63" mass="7048">MSETSDRELVWHRPCADSSCAEVAVQDNDVLLRSSERPAEIITLSASEWSALKESIRRGDFPV</sequence>
<dbReference type="EMBL" id="AP012319">
    <property type="protein sequence ID" value="BAL90598.1"/>
    <property type="molecule type" value="Genomic_DNA"/>
</dbReference>
<reference evidence="1 2" key="1">
    <citation type="submission" date="2012-02" db="EMBL/GenBank/DDBJ databases">
        <title>Complete genome sequence of Actinoplanes missouriensis 431 (= NBRC 102363).</title>
        <authorList>
            <person name="Ohnishi Y."/>
            <person name="Ishikawa J."/>
            <person name="Sekine M."/>
            <person name="Hosoyama A."/>
            <person name="Harada T."/>
            <person name="Narita H."/>
            <person name="Hata T."/>
            <person name="Konno Y."/>
            <person name="Tutikane K."/>
            <person name="Fujita N."/>
            <person name="Horinouchi S."/>
            <person name="Hayakawa M."/>
        </authorList>
    </citation>
    <scope>NUCLEOTIDE SEQUENCE [LARGE SCALE GENOMIC DNA]</scope>
    <source>
        <strain evidence="2">ATCC 14538 / DSM 43046 / CBS 188.64 / JCM 3121 / NBRC 102363 / NCIMB 12654 / NRRL B-3342 / UNCC 431</strain>
    </source>
</reference>
<dbReference type="HOGENOM" id="CLU_131550_1_3_11"/>
<name>I0HC61_ACTM4</name>
<organism evidence="1 2">
    <name type="scientific">Actinoplanes missouriensis (strain ATCC 14538 / DSM 43046 / CBS 188.64 / JCM 3121 / NBRC 102363 / NCIMB 12654 / NRRL B-3342 / UNCC 431)</name>
    <dbReference type="NCBI Taxonomy" id="512565"/>
    <lineage>
        <taxon>Bacteria</taxon>
        <taxon>Bacillati</taxon>
        <taxon>Actinomycetota</taxon>
        <taxon>Actinomycetes</taxon>
        <taxon>Micromonosporales</taxon>
        <taxon>Micromonosporaceae</taxon>
        <taxon>Actinoplanes</taxon>
    </lineage>
</organism>
<evidence type="ECO:0000313" key="1">
    <source>
        <dbReference type="EMBL" id="BAL90598.1"/>
    </source>
</evidence>
<dbReference type="OrthoDB" id="4302299at2"/>
<keyword evidence="2" id="KW-1185">Reference proteome</keyword>